<dbReference type="PRINTS" id="PR01537">
    <property type="entry name" value="INTRLKN1R1F"/>
</dbReference>
<dbReference type="Gene3D" id="3.40.50.10140">
    <property type="entry name" value="Toll/interleukin-1 receptor homology (TIR) domain"/>
    <property type="match status" value="1"/>
</dbReference>
<dbReference type="InterPro" id="IPR032675">
    <property type="entry name" value="LRR_dom_sf"/>
</dbReference>
<feature type="compositionally biased region" description="Polar residues" evidence="13">
    <location>
        <begin position="749"/>
        <end position="765"/>
    </location>
</feature>
<keyword evidence="5" id="KW-0812">Transmembrane</keyword>
<organism evidence="15 16">
    <name type="scientific">Gryllus longicercus</name>
    <dbReference type="NCBI Taxonomy" id="2509291"/>
    <lineage>
        <taxon>Eukaryota</taxon>
        <taxon>Metazoa</taxon>
        <taxon>Ecdysozoa</taxon>
        <taxon>Arthropoda</taxon>
        <taxon>Hexapoda</taxon>
        <taxon>Insecta</taxon>
        <taxon>Pterygota</taxon>
        <taxon>Neoptera</taxon>
        <taxon>Polyneoptera</taxon>
        <taxon>Orthoptera</taxon>
        <taxon>Ensifera</taxon>
        <taxon>Gryllidea</taxon>
        <taxon>Grylloidea</taxon>
        <taxon>Gryllidae</taxon>
        <taxon>Gryllinae</taxon>
        <taxon>Gryllus</taxon>
    </lineage>
</organism>
<dbReference type="PANTHER" id="PTHR24365">
    <property type="entry name" value="TOLL-LIKE RECEPTOR"/>
    <property type="match status" value="1"/>
</dbReference>
<name>A0AAN9VMZ9_9ORTH</name>
<keyword evidence="6" id="KW-0732">Signal</keyword>
<dbReference type="InterPro" id="IPR000157">
    <property type="entry name" value="TIR_dom"/>
</dbReference>
<keyword evidence="12" id="KW-0325">Glycoprotein</keyword>
<evidence type="ECO:0000256" key="12">
    <source>
        <dbReference type="ARBA" id="ARBA00023180"/>
    </source>
</evidence>
<dbReference type="SUPFAM" id="SSF52058">
    <property type="entry name" value="L domain-like"/>
    <property type="match status" value="1"/>
</dbReference>
<dbReference type="SUPFAM" id="SSF52200">
    <property type="entry name" value="Toll/Interleukin receptor TIR domain"/>
    <property type="match status" value="1"/>
</dbReference>
<dbReference type="EMBL" id="JAZDUA010000385">
    <property type="protein sequence ID" value="KAK7793377.1"/>
    <property type="molecule type" value="Genomic_DNA"/>
</dbReference>
<evidence type="ECO:0000256" key="4">
    <source>
        <dbReference type="ARBA" id="ARBA00022614"/>
    </source>
</evidence>
<dbReference type="GO" id="GO:0007165">
    <property type="term" value="P:signal transduction"/>
    <property type="evidence" value="ECO:0007669"/>
    <property type="project" value="InterPro"/>
</dbReference>
<dbReference type="PANTHER" id="PTHR24365:SF530">
    <property type="entry name" value="MSTPROX-RELATED"/>
    <property type="match status" value="1"/>
</dbReference>
<keyword evidence="11" id="KW-0675">Receptor</keyword>
<protein>
    <recommendedName>
        <fullName evidence="14">TIR domain-containing protein</fullName>
    </recommendedName>
</protein>
<dbReference type="InterPro" id="IPR001611">
    <property type="entry name" value="Leu-rich_rpt"/>
</dbReference>
<dbReference type="Proteomes" id="UP001378592">
    <property type="component" value="Unassembled WGS sequence"/>
</dbReference>
<reference evidence="15 16" key="1">
    <citation type="submission" date="2024-03" db="EMBL/GenBank/DDBJ databases">
        <title>The genome assembly and annotation of the cricket Gryllus longicercus Weissman &amp; Gray.</title>
        <authorList>
            <person name="Szrajer S."/>
            <person name="Gray D."/>
            <person name="Ylla G."/>
        </authorList>
    </citation>
    <scope>NUCLEOTIDE SEQUENCE [LARGE SCALE GENOMIC DNA]</scope>
    <source>
        <strain evidence="15">DAG 2021-001</strain>
        <tissue evidence="15">Whole body minus gut</tissue>
    </source>
</reference>
<comment type="caution">
    <text evidence="15">The sequence shown here is derived from an EMBL/GenBank/DDBJ whole genome shotgun (WGS) entry which is preliminary data.</text>
</comment>
<dbReference type="GO" id="GO:0038023">
    <property type="term" value="F:signaling receptor activity"/>
    <property type="evidence" value="ECO:0007669"/>
    <property type="project" value="TreeGrafter"/>
</dbReference>
<dbReference type="Pfam" id="PF01582">
    <property type="entry name" value="TIR"/>
    <property type="match status" value="1"/>
</dbReference>
<accession>A0AAN9VMZ9</accession>
<evidence type="ECO:0000256" key="9">
    <source>
        <dbReference type="ARBA" id="ARBA00022989"/>
    </source>
</evidence>
<keyword evidence="3" id="KW-0399">Innate immunity</keyword>
<evidence type="ECO:0000256" key="7">
    <source>
        <dbReference type="ARBA" id="ARBA00022737"/>
    </source>
</evidence>
<proteinExistence type="inferred from homology"/>
<keyword evidence="8" id="KW-0391">Immunity</keyword>
<gene>
    <name evidence="15" type="ORF">R5R35_007613</name>
</gene>
<comment type="similarity">
    <text evidence="2">Belongs to the Toll-like receptor family.</text>
</comment>
<dbReference type="GO" id="GO:0005886">
    <property type="term" value="C:plasma membrane"/>
    <property type="evidence" value="ECO:0007669"/>
    <property type="project" value="TreeGrafter"/>
</dbReference>
<dbReference type="Gene3D" id="3.80.10.10">
    <property type="entry name" value="Ribonuclease Inhibitor"/>
    <property type="match status" value="4"/>
</dbReference>
<evidence type="ECO:0000256" key="11">
    <source>
        <dbReference type="ARBA" id="ARBA00023170"/>
    </source>
</evidence>
<keyword evidence="10" id="KW-0472">Membrane</keyword>
<feature type="domain" description="TIR" evidence="14">
    <location>
        <begin position="586"/>
        <end position="728"/>
    </location>
</feature>
<dbReference type="SMART" id="SM00255">
    <property type="entry name" value="TIR"/>
    <property type="match status" value="1"/>
</dbReference>
<evidence type="ECO:0000256" key="10">
    <source>
        <dbReference type="ARBA" id="ARBA00023136"/>
    </source>
</evidence>
<dbReference type="InterPro" id="IPR035897">
    <property type="entry name" value="Toll_tir_struct_dom_sf"/>
</dbReference>
<sequence length="765" mass="86255">MGNVWPEQHTPYNMDSAFLPLNQTATWANETETPEREVTFCIEISGLTKYYIPQPYDASISLDMGFSTGLHLAAGVVSMTENCWYMKKYCNVEIKLRADILDLPFAKEAPNHKEFWNFTSPLLRPELRWLKELRVANIQITEIAPLPSNTSGSSLQLLSLRGVPGLYHYNFTLNLTNMPWLRHLDIFQANIRRVSSETFTGCPLIEYLDLSRNSLSEIPPVVKRLKYLESLQLQSNYIDFNLTSENLLPLKKLRTLSFGGTPIAAWTTPIPPLPLLINLTLSDCSLTKPGPSPLEFPALEILDLSQNYNISLSQNTFTKLRKLKQLILRGCALSIWPTLPANHFTTIDLSGNNFTTLVNLEEQGVTVEVLNMSQNKIFEWDDPDVFLIHGNNEKFSNLESQFTSLRLEKNHFATPDVKSQKQAPNLHGKTHSSRRATWVQQVNLSLNSISAFTPAMLESLSSLAAVDLGGNHIDCSDCRTPALQSWLRAAGSVVKVLVLGEEGPLRCFLPASLEGAPVAAVQFDASACRDPTVRLRWALGLPLSVALSALLLFGALGFCYRTEVAYLVHLARVRASARRPADLGRCAYDAFVCYSGKNRKWVMRRLMPLLERRPQSYVLCLFDRDFRLGTHIVTNIVDAIEHSRKVIVVLTQHFIDSKWCQWELEMAQHKLFSEDREFLVLLELEPLERRRLPRLLRFLLDTRPVVRWPRPESAPAVMAAAAELRAVLGPSLRQTLLADPPTGDEHRPTTSSADMRTPLLDNSDT</sequence>
<evidence type="ECO:0000256" key="1">
    <source>
        <dbReference type="ARBA" id="ARBA00004479"/>
    </source>
</evidence>
<dbReference type="AlphaFoldDB" id="A0AAN9VMZ9"/>
<comment type="subcellular location">
    <subcellularLocation>
        <location evidence="1">Membrane</location>
        <topology evidence="1">Single-pass type I membrane protein</topology>
    </subcellularLocation>
</comment>
<dbReference type="Pfam" id="PF13855">
    <property type="entry name" value="LRR_8"/>
    <property type="match status" value="2"/>
</dbReference>
<keyword evidence="7" id="KW-0677">Repeat</keyword>
<dbReference type="PROSITE" id="PS50104">
    <property type="entry name" value="TIR"/>
    <property type="match status" value="1"/>
</dbReference>
<dbReference type="FunFam" id="3.40.50.10140:FF:000001">
    <property type="entry name" value="Toll-like receptor 2"/>
    <property type="match status" value="1"/>
</dbReference>
<keyword evidence="9" id="KW-1133">Transmembrane helix</keyword>
<evidence type="ECO:0000259" key="14">
    <source>
        <dbReference type="PROSITE" id="PS50104"/>
    </source>
</evidence>
<evidence type="ECO:0000256" key="3">
    <source>
        <dbReference type="ARBA" id="ARBA00022588"/>
    </source>
</evidence>
<evidence type="ECO:0000313" key="16">
    <source>
        <dbReference type="Proteomes" id="UP001378592"/>
    </source>
</evidence>
<keyword evidence="4" id="KW-0433">Leucine-rich repeat</keyword>
<evidence type="ECO:0000256" key="8">
    <source>
        <dbReference type="ARBA" id="ARBA00022859"/>
    </source>
</evidence>
<keyword evidence="16" id="KW-1185">Reference proteome</keyword>
<evidence type="ECO:0000256" key="2">
    <source>
        <dbReference type="ARBA" id="ARBA00009634"/>
    </source>
</evidence>
<evidence type="ECO:0000313" key="15">
    <source>
        <dbReference type="EMBL" id="KAK7793377.1"/>
    </source>
</evidence>
<feature type="region of interest" description="Disordered" evidence="13">
    <location>
        <begin position="735"/>
        <end position="765"/>
    </location>
</feature>
<evidence type="ECO:0000256" key="13">
    <source>
        <dbReference type="SAM" id="MobiDB-lite"/>
    </source>
</evidence>
<evidence type="ECO:0000256" key="5">
    <source>
        <dbReference type="ARBA" id="ARBA00022692"/>
    </source>
</evidence>
<dbReference type="GO" id="GO:0045087">
    <property type="term" value="P:innate immune response"/>
    <property type="evidence" value="ECO:0007669"/>
    <property type="project" value="UniProtKB-KW"/>
</dbReference>
<evidence type="ECO:0000256" key="6">
    <source>
        <dbReference type="ARBA" id="ARBA00022729"/>
    </source>
</evidence>